<evidence type="ECO:0000256" key="1">
    <source>
        <dbReference type="ARBA" id="ARBA00023015"/>
    </source>
</evidence>
<keyword evidence="3" id="KW-0804">Transcription</keyword>
<protein>
    <submittedName>
        <fullName evidence="7">TetR family transcriptional regulator</fullName>
    </submittedName>
</protein>
<keyword evidence="8" id="KW-1185">Reference proteome</keyword>
<dbReference type="Proteomes" id="UP000202259">
    <property type="component" value="Chromosome"/>
</dbReference>
<organism evidence="7 8">
    <name type="scientific">Cognaticolwellia beringensis</name>
    <dbReference type="NCBI Taxonomy" id="1967665"/>
    <lineage>
        <taxon>Bacteria</taxon>
        <taxon>Pseudomonadati</taxon>
        <taxon>Pseudomonadota</taxon>
        <taxon>Gammaproteobacteria</taxon>
        <taxon>Alteromonadales</taxon>
        <taxon>Colwelliaceae</taxon>
        <taxon>Cognaticolwellia</taxon>
    </lineage>
</organism>
<name>A0A222G570_9GAMM</name>
<feature type="DNA-binding region" description="H-T-H motif" evidence="4">
    <location>
        <begin position="44"/>
        <end position="63"/>
    </location>
</feature>
<dbReference type="PANTHER" id="PTHR47506">
    <property type="entry name" value="TRANSCRIPTIONAL REGULATORY PROTEIN"/>
    <property type="match status" value="1"/>
</dbReference>
<dbReference type="InterPro" id="IPR011075">
    <property type="entry name" value="TetR_C"/>
</dbReference>
<accession>A0A222G570</accession>
<dbReference type="PROSITE" id="PS50977">
    <property type="entry name" value="HTH_TETR_2"/>
    <property type="match status" value="1"/>
</dbReference>
<dbReference type="Pfam" id="PF16925">
    <property type="entry name" value="TetR_C_13"/>
    <property type="match status" value="1"/>
</dbReference>
<feature type="domain" description="HTH tetR-type" evidence="6">
    <location>
        <begin position="21"/>
        <end position="81"/>
    </location>
</feature>
<keyword evidence="2 4" id="KW-0238">DNA-binding</keyword>
<evidence type="ECO:0000256" key="5">
    <source>
        <dbReference type="SAM" id="MobiDB-lite"/>
    </source>
</evidence>
<evidence type="ECO:0000313" key="7">
    <source>
        <dbReference type="EMBL" id="ASP47067.1"/>
    </source>
</evidence>
<dbReference type="GO" id="GO:0003677">
    <property type="term" value="F:DNA binding"/>
    <property type="evidence" value="ECO:0007669"/>
    <property type="project" value="UniProtKB-UniRule"/>
</dbReference>
<dbReference type="InterPro" id="IPR001647">
    <property type="entry name" value="HTH_TetR"/>
</dbReference>
<dbReference type="InterPro" id="IPR009057">
    <property type="entry name" value="Homeodomain-like_sf"/>
</dbReference>
<dbReference type="RefSeq" id="WP_081149521.1">
    <property type="nucleotide sequence ID" value="NZ_CP020465.1"/>
</dbReference>
<dbReference type="SUPFAM" id="SSF48498">
    <property type="entry name" value="Tetracyclin repressor-like, C-terminal domain"/>
    <property type="match status" value="1"/>
</dbReference>
<dbReference type="InterPro" id="IPR036271">
    <property type="entry name" value="Tet_transcr_reg_TetR-rel_C_sf"/>
</dbReference>
<dbReference type="PANTHER" id="PTHR47506:SF6">
    <property type="entry name" value="HTH-TYPE TRANSCRIPTIONAL REPRESSOR NEMR"/>
    <property type="match status" value="1"/>
</dbReference>
<sequence>MTKDNISPKRGRPAKSGRDSNQTKQLLIQSGVEHFTEFGFASSGIDLILKKVSVPKGSFYHYFASKEAFGIAVIEEYSRYFAKKLDIHLLNDNNKPLKRIANFANDAKDGMARYNFKRGCLIGNLEQEVTLLPESHRLQLLATLDDWQQKIARCLVLAQHENAIPASLDCKALASFFWMGWEGAIAKSKLTKDLTPIDIFIDTFLQLIAK</sequence>
<dbReference type="AlphaFoldDB" id="A0A222G570"/>
<feature type="region of interest" description="Disordered" evidence="5">
    <location>
        <begin position="1"/>
        <end position="22"/>
    </location>
</feature>
<dbReference type="KEGG" id="cber:B5D82_04345"/>
<evidence type="ECO:0000256" key="3">
    <source>
        <dbReference type="ARBA" id="ARBA00023163"/>
    </source>
</evidence>
<dbReference type="EMBL" id="CP020465">
    <property type="protein sequence ID" value="ASP47067.1"/>
    <property type="molecule type" value="Genomic_DNA"/>
</dbReference>
<dbReference type="SUPFAM" id="SSF46689">
    <property type="entry name" value="Homeodomain-like"/>
    <property type="match status" value="1"/>
</dbReference>
<dbReference type="Pfam" id="PF00440">
    <property type="entry name" value="TetR_N"/>
    <property type="match status" value="1"/>
</dbReference>
<proteinExistence type="predicted"/>
<keyword evidence="1" id="KW-0805">Transcription regulation</keyword>
<dbReference type="OrthoDB" id="4541465at2"/>
<evidence type="ECO:0000256" key="2">
    <source>
        <dbReference type="ARBA" id="ARBA00023125"/>
    </source>
</evidence>
<evidence type="ECO:0000259" key="6">
    <source>
        <dbReference type="PROSITE" id="PS50977"/>
    </source>
</evidence>
<dbReference type="Gene3D" id="1.10.357.10">
    <property type="entry name" value="Tetracycline Repressor, domain 2"/>
    <property type="match status" value="1"/>
</dbReference>
<gene>
    <name evidence="7" type="ORF">B5D82_04345</name>
</gene>
<evidence type="ECO:0000313" key="8">
    <source>
        <dbReference type="Proteomes" id="UP000202259"/>
    </source>
</evidence>
<reference evidence="7 8" key="1">
    <citation type="submission" date="2017-08" db="EMBL/GenBank/DDBJ databases">
        <title>Complete genome of Colwellia sp. NB097-1, a psychrophile bacterium ioslated from Bering Sea.</title>
        <authorList>
            <person name="Chen X."/>
        </authorList>
    </citation>
    <scope>NUCLEOTIDE SEQUENCE [LARGE SCALE GENOMIC DNA]</scope>
    <source>
        <strain evidence="7 8">NB097-1</strain>
    </source>
</reference>
<evidence type="ECO:0000256" key="4">
    <source>
        <dbReference type="PROSITE-ProRule" id="PRU00335"/>
    </source>
</evidence>